<feature type="transmembrane region" description="Helical" evidence="6">
    <location>
        <begin position="618"/>
        <end position="639"/>
    </location>
</feature>
<dbReference type="Gene3D" id="2.60.40.10">
    <property type="entry name" value="Immunoglobulins"/>
    <property type="match status" value="3"/>
</dbReference>
<dbReference type="InterPro" id="IPR032675">
    <property type="entry name" value="LRR_dom_sf"/>
</dbReference>
<feature type="domain" description="Ig-like" evidence="7">
    <location>
        <begin position="298"/>
        <end position="404"/>
    </location>
</feature>
<evidence type="ECO:0000313" key="8">
    <source>
        <dbReference type="EMBL" id="KAJ1372215.1"/>
    </source>
</evidence>
<keyword evidence="3" id="KW-0677">Repeat</keyword>
<comment type="caution">
    <text evidence="8">The sequence shown here is derived from an EMBL/GenBank/DDBJ whole genome shotgun (WGS) entry which is preliminary data.</text>
</comment>
<dbReference type="PANTHER" id="PTHR45842">
    <property type="entry name" value="SYNAPTIC ADHESION-LIKE MOLECULE SALM"/>
    <property type="match status" value="1"/>
</dbReference>
<dbReference type="InterPro" id="IPR050467">
    <property type="entry name" value="LRFN"/>
</dbReference>
<proteinExistence type="predicted"/>
<dbReference type="InterPro" id="IPR036179">
    <property type="entry name" value="Ig-like_dom_sf"/>
</dbReference>
<keyword evidence="2" id="KW-0732">Signal</keyword>
<keyword evidence="4" id="KW-1015">Disulfide bond</keyword>
<dbReference type="InterPro" id="IPR007110">
    <property type="entry name" value="Ig-like_dom"/>
</dbReference>
<keyword evidence="6" id="KW-0812">Transmembrane</keyword>
<keyword evidence="6" id="KW-0472">Membrane</keyword>
<dbReference type="SUPFAM" id="SSF48726">
    <property type="entry name" value="Immunoglobulin"/>
    <property type="match status" value="3"/>
</dbReference>
<protein>
    <recommendedName>
        <fullName evidence="7">Ig-like domain-containing protein</fullName>
    </recommendedName>
</protein>
<dbReference type="PRINTS" id="PR00019">
    <property type="entry name" value="LEURICHRPT"/>
</dbReference>
<dbReference type="AlphaFoldDB" id="A0AAD5WJM2"/>
<reference evidence="8" key="1">
    <citation type="submission" date="2021-06" db="EMBL/GenBank/DDBJ databases">
        <title>Parelaphostrongylus tenuis whole genome reference sequence.</title>
        <authorList>
            <person name="Garwood T.J."/>
            <person name="Larsen P.A."/>
            <person name="Fountain-Jones N.M."/>
            <person name="Garbe J.R."/>
            <person name="Macchietto M.G."/>
            <person name="Kania S.A."/>
            <person name="Gerhold R.W."/>
            <person name="Richards J.E."/>
            <person name="Wolf T.M."/>
        </authorList>
    </citation>
    <scope>NUCLEOTIDE SEQUENCE</scope>
    <source>
        <strain evidence="8">MNPRO001-30</strain>
        <tissue evidence="8">Meninges</tissue>
    </source>
</reference>
<keyword evidence="1" id="KW-0433">Leucine-rich repeat</keyword>
<dbReference type="EMBL" id="JAHQIW010007107">
    <property type="protein sequence ID" value="KAJ1372215.1"/>
    <property type="molecule type" value="Genomic_DNA"/>
</dbReference>
<dbReference type="PROSITE" id="PS51450">
    <property type="entry name" value="LRR"/>
    <property type="match status" value="3"/>
</dbReference>
<dbReference type="FunFam" id="2.60.40.10:FF:000032">
    <property type="entry name" value="palladin isoform X1"/>
    <property type="match status" value="1"/>
</dbReference>
<gene>
    <name evidence="8" type="ORF">KIN20_034307</name>
</gene>
<dbReference type="PROSITE" id="PS50835">
    <property type="entry name" value="IG_LIKE"/>
    <property type="match status" value="3"/>
</dbReference>
<dbReference type="InterPro" id="IPR003598">
    <property type="entry name" value="Ig_sub2"/>
</dbReference>
<dbReference type="SMART" id="SM00409">
    <property type="entry name" value="IG"/>
    <property type="match status" value="3"/>
</dbReference>
<dbReference type="SMART" id="SM00369">
    <property type="entry name" value="LRR_TYP"/>
    <property type="match status" value="7"/>
</dbReference>
<dbReference type="PANTHER" id="PTHR45842:SF21">
    <property type="entry name" value="IG-LIKE DOMAIN-CONTAINING PROTEIN"/>
    <property type="match status" value="1"/>
</dbReference>
<dbReference type="InterPro" id="IPR003599">
    <property type="entry name" value="Ig_sub"/>
</dbReference>
<evidence type="ECO:0000256" key="3">
    <source>
        <dbReference type="ARBA" id="ARBA00022737"/>
    </source>
</evidence>
<evidence type="ECO:0000256" key="4">
    <source>
        <dbReference type="ARBA" id="ARBA00023157"/>
    </source>
</evidence>
<dbReference type="Pfam" id="PF13927">
    <property type="entry name" value="Ig_3"/>
    <property type="match status" value="1"/>
</dbReference>
<sequence length="655" mass="72800">MAIVAARTCANSLLKLIVTSSANFGSEMIDWQDIPGILQQADFCNPNMDDWYLMTVCFFGCDSLVMLNVSRNHIRTISDEWLFGLDSLRQLDLSHNHIASFDANTWKQCSNLRWLSLHHNQLQFLPSGAFRLLTHLEFLGLSANSIESFHKTAMTGLDKLNELDLSSNSLAVCLEDNAMLYNTSMPFLKSLKFRNNQLRVIPSRAFERFPALKYLDLADNPITTIHPGAFTPLQLTELHLDTSSLLCDCHLAWFPSWFVASKLSRHTVHTRCAHPIPLSGIDVFAIDVSNLTCVDDSPRARIIEHPSSSVSTLVGGQARFSCSGYGLAPLHVEWRVVENGRPRTLVPDGTTIMNVNHSAVVNGTINGHELVSGELVLLDVSTSDGAEYQCVVRNRFAAEHSTLSTLKIFQVPVFSNEPDDMSLLIGQNAKIMCAATGIPPPVIKWSKDGGAAFPAALQHRLFVRPNDDHLYVVNVTREDQGVYTCHAVNDAGTIQASAMLRIYENSFNVTLKDTVICVNDTLLLDCYADISHPSQRMKWTLNGEPVFVDDERVSLKALGQILAIKKVQASDSGEYACELWAGNDQLARQTAVIMVVGREEIKKEMNPHRTISFQPTSILLILIFFLASIFTLTTCFMGFRRVCNSGKVTDRPEPV</sequence>
<evidence type="ECO:0000259" key="7">
    <source>
        <dbReference type="PROSITE" id="PS50835"/>
    </source>
</evidence>
<dbReference type="InterPro" id="IPR013098">
    <property type="entry name" value="Ig_I-set"/>
</dbReference>
<evidence type="ECO:0000256" key="1">
    <source>
        <dbReference type="ARBA" id="ARBA00022614"/>
    </source>
</evidence>
<dbReference type="Pfam" id="PF07679">
    <property type="entry name" value="I-set"/>
    <property type="match status" value="1"/>
</dbReference>
<keyword evidence="6" id="KW-1133">Transmembrane helix</keyword>
<feature type="domain" description="Ig-like" evidence="7">
    <location>
        <begin position="412"/>
        <end position="501"/>
    </location>
</feature>
<name>A0AAD5WJM2_PARTN</name>
<evidence type="ECO:0000313" key="9">
    <source>
        <dbReference type="Proteomes" id="UP001196413"/>
    </source>
</evidence>
<dbReference type="SMART" id="SM00408">
    <property type="entry name" value="IGc2"/>
    <property type="match status" value="3"/>
</dbReference>
<dbReference type="InterPro" id="IPR001611">
    <property type="entry name" value="Leu-rich_rpt"/>
</dbReference>
<accession>A0AAD5WJM2</accession>
<organism evidence="8 9">
    <name type="scientific">Parelaphostrongylus tenuis</name>
    <name type="common">Meningeal worm</name>
    <dbReference type="NCBI Taxonomy" id="148309"/>
    <lineage>
        <taxon>Eukaryota</taxon>
        <taxon>Metazoa</taxon>
        <taxon>Ecdysozoa</taxon>
        <taxon>Nematoda</taxon>
        <taxon>Chromadorea</taxon>
        <taxon>Rhabditida</taxon>
        <taxon>Rhabditina</taxon>
        <taxon>Rhabditomorpha</taxon>
        <taxon>Strongyloidea</taxon>
        <taxon>Metastrongylidae</taxon>
        <taxon>Parelaphostrongylus</taxon>
    </lineage>
</organism>
<evidence type="ECO:0000256" key="2">
    <source>
        <dbReference type="ARBA" id="ARBA00022729"/>
    </source>
</evidence>
<dbReference type="InterPro" id="IPR003591">
    <property type="entry name" value="Leu-rich_rpt_typical-subtyp"/>
</dbReference>
<keyword evidence="5" id="KW-0393">Immunoglobulin domain</keyword>
<dbReference type="Pfam" id="PF13855">
    <property type="entry name" value="LRR_8"/>
    <property type="match status" value="3"/>
</dbReference>
<dbReference type="Proteomes" id="UP001196413">
    <property type="component" value="Unassembled WGS sequence"/>
</dbReference>
<evidence type="ECO:0000256" key="6">
    <source>
        <dbReference type="SAM" id="Phobius"/>
    </source>
</evidence>
<dbReference type="Gene3D" id="3.80.10.10">
    <property type="entry name" value="Ribonuclease Inhibitor"/>
    <property type="match status" value="2"/>
</dbReference>
<feature type="domain" description="Ig-like" evidence="7">
    <location>
        <begin position="519"/>
        <end position="593"/>
    </location>
</feature>
<keyword evidence="9" id="KW-1185">Reference proteome</keyword>
<dbReference type="SUPFAM" id="SSF52058">
    <property type="entry name" value="L domain-like"/>
    <property type="match status" value="1"/>
</dbReference>
<dbReference type="InterPro" id="IPR013783">
    <property type="entry name" value="Ig-like_fold"/>
</dbReference>
<evidence type="ECO:0000256" key="5">
    <source>
        <dbReference type="ARBA" id="ARBA00023319"/>
    </source>
</evidence>